<evidence type="ECO:0000313" key="1">
    <source>
        <dbReference type="EMBL" id="GEM12859.1"/>
    </source>
</evidence>
<dbReference type="OrthoDB" id="10504034at2759"/>
<feature type="non-terminal residue" evidence="1">
    <location>
        <position position="1"/>
    </location>
</feature>
<evidence type="ECO:0000313" key="2">
    <source>
        <dbReference type="Proteomes" id="UP000321518"/>
    </source>
</evidence>
<sequence>GESISLNQAWFYATIQWAYYALWMGRISNDGLPSDRYLSKIAYFDFRKSDASTSTLANTFGATPGEIAWANDVGLDVAFLDRRILYEEGRKRDAALHGHTLRKHSLLKPQLGYRMRKIYGVDI</sequence>
<protein>
    <submittedName>
        <fullName evidence="1">Uncharacterized protein</fullName>
    </submittedName>
</protein>
<dbReference type="AlphaFoldDB" id="A0A511KR76"/>
<dbReference type="EMBL" id="BJWK01000031">
    <property type="protein sequence ID" value="GEM12859.1"/>
    <property type="molecule type" value="Genomic_DNA"/>
</dbReference>
<name>A0A511KR76_RHOTO</name>
<proteinExistence type="predicted"/>
<comment type="caution">
    <text evidence="1">The sequence shown here is derived from an EMBL/GenBank/DDBJ whole genome shotgun (WGS) entry which is preliminary data.</text>
</comment>
<reference evidence="1 2" key="1">
    <citation type="submission" date="2019-07" db="EMBL/GenBank/DDBJ databases">
        <title>Rhodotorula toruloides NBRC10032 genome sequencing.</title>
        <authorList>
            <person name="Shida Y."/>
            <person name="Takaku H."/>
            <person name="Ogasawara W."/>
            <person name="Mori K."/>
        </authorList>
    </citation>
    <scope>NUCLEOTIDE SEQUENCE [LARGE SCALE GENOMIC DNA]</scope>
    <source>
        <strain evidence="1 2">NBRC10032</strain>
    </source>
</reference>
<accession>A0A511KR76</accession>
<dbReference type="Proteomes" id="UP000321518">
    <property type="component" value="Unassembled WGS sequence"/>
</dbReference>
<gene>
    <name evidence="1" type="ORF">Rt10032_c31g6876</name>
</gene>
<organism evidence="1 2">
    <name type="scientific">Rhodotorula toruloides</name>
    <name type="common">Yeast</name>
    <name type="synonym">Rhodosporidium toruloides</name>
    <dbReference type="NCBI Taxonomy" id="5286"/>
    <lineage>
        <taxon>Eukaryota</taxon>
        <taxon>Fungi</taxon>
        <taxon>Dikarya</taxon>
        <taxon>Basidiomycota</taxon>
        <taxon>Pucciniomycotina</taxon>
        <taxon>Microbotryomycetes</taxon>
        <taxon>Sporidiobolales</taxon>
        <taxon>Sporidiobolaceae</taxon>
        <taxon>Rhodotorula</taxon>
    </lineage>
</organism>